<evidence type="ECO:0000313" key="2">
    <source>
        <dbReference type="Proteomes" id="UP001501563"/>
    </source>
</evidence>
<gene>
    <name evidence="1" type="ORF">GCM10022207_93180</name>
</gene>
<protein>
    <submittedName>
        <fullName evidence="1">Uncharacterized protein</fullName>
    </submittedName>
</protein>
<keyword evidence="2" id="KW-1185">Reference proteome</keyword>
<evidence type="ECO:0000313" key="1">
    <source>
        <dbReference type="EMBL" id="GAA3909024.1"/>
    </source>
</evidence>
<comment type="caution">
    <text evidence="1">The sequence shown here is derived from an EMBL/GenBank/DDBJ whole genome shotgun (WGS) entry which is preliminary data.</text>
</comment>
<sequence>MADVGALADGQVAEGLGDVGLADADRAEEDDRLAGMEPAQGAEVADLGGGQFRGGGEVELLQGDLLLELRPLQAALECDGLAASDLVLAEDLEEVEVAELAAVGLGEAGVEGFQHAGQSQGLERLPQGGVHHGHRASTSASSWTWSSWSSSVASGIATVAKSRAGPWRKAAARHRRWSWARDRSRCRR</sequence>
<name>A0ABP7LZ04_9ACTN</name>
<dbReference type="EMBL" id="BAAAZA010000080">
    <property type="protein sequence ID" value="GAA3909024.1"/>
    <property type="molecule type" value="Genomic_DNA"/>
</dbReference>
<organism evidence="1 2">
    <name type="scientific">Streptomyces lannensis</name>
    <dbReference type="NCBI Taxonomy" id="766498"/>
    <lineage>
        <taxon>Bacteria</taxon>
        <taxon>Bacillati</taxon>
        <taxon>Actinomycetota</taxon>
        <taxon>Actinomycetes</taxon>
        <taxon>Kitasatosporales</taxon>
        <taxon>Streptomycetaceae</taxon>
        <taxon>Streptomyces</taxon>
    </lineage>
</organism>
<accession>A0ABP7LZ04</accession>
<reference evidence="2" key="1">
    <citation type="journal article" date="2019" name="Int. J. Syst. Evol. Microbiol.">
        <title>The Global Catalogue of Microorganisms (GCM) 10K type strain sequencing project: providing services to taxonomists for standard genome sequencing and annotation.</title>
        <authorList>
            <consortium name="The Broad Institute Genomics Platform"/>
            <consortium name="The Broad Institute Genome Sequencing Center for Infectious Disease"/>
            <person name="Wu L."/>
            <person name="Ma J."/>
        </authorList>
    </citation>
    <scope>NUCLEOTIDE SEQUENCE [LARGE SCALE GENOMIC DNA]</scope>
    <source>
        <strain evidence="2">JCM 16578</strain>
    </source>
</reference>
<proteinExistence type="predicted"/>
<dbReference type="Proteomes" id="UP001501563">
    <property type="component" value="Unassembled WGS sequence"/>
</dbReference>